<feature type="non-terminal residue" evidence="3">
    <location>
        <position position="1"/>
    </location>
</feature>
<dbReference type="InterPro" id="IPR005162">
    <property type="entry name" value="Retrotrans_gag_dom"/>
</dbReference>
<evidence type="ECO:0000256" key="1">
    <source>
        <dbReference type="SAM" id="MobiDB-lite"/>
    </source>
</evidence>
<accession>A0A023G5R8</accession>
<protein>
    <submittedName>
        <fullName evidence="3">Putative retrotransposon gag protein</fullName>
    </submittedName>
</protein>
<dbReference type="PANTHER" id="PTHR33194">
    <property type="entry name" value="ZINC KNUCKLE DOMAINCONTAINING PROTEIN"/>
    <property type="match status" value="1"/>
</dbReference>
<dbReference type="AlphaFoldDB" id="A0A023G5R8"/>
<dbReference type="PANTHER" id="PTHR33194:SF4">
    <property type="entry name" value="CCHC-TYPE DOMAIN-CONTAINING PROTEIN"/>
    <property type="match status" value="1"/>
</dbReference>
<proteinExistence type="evidence at transcript level"/>
<dbReference type="EMBL" id="GBBM01006274">
    <property type="protein sequence ID" value="JAC29144.1"/>
    <property type="molecule type" value="mRNA"/>
</dbReference>
<organism evidence="3">
    <name type="scientific">Amblyomma triste</name>
    <name type="common">Neotropical tick</name>
    <dbReference type="NCBI Taxonomy" id="251400"/>
    <lineage>
        <taxon>Eukaryota</taxon>
        <taxon>Metazoa</taxon>
        <taxon>Ecdysozoa</taxon>
        <taxon>Arthropoda</taxon>
        <taxon>Chelicerata</taxon>
        <taxon>Arachnida</taxon>
        <taxon>Acari</taxon>
        <taxon>Parasitiformes</taxon>
        <taxon>Ixodida</taxon>
        <taxon>Ixodoidea</taxon>
        <taxon>Ixodidae</taxon>
        <taxon>Amblyomminae</taxon>
        <taxon>Amblyomma</taxon>
    </lineage>
</organism>
<sequence>TSAMAQASQHQLLLQQPRTPPSFHGATGEDVDDWIDQFERVAQFNQWSPAQKLRNVYFALEDCAKTWYENREASLQSWDSFRQQLRDTFASHDRRDRARRLLEARVQLPNESVAMFAEDVTRLCRRADPDMTESAKLRHLMQGVKEPLFAGLVRNPPQTVADFINEATLIERALQQRYRRTESTCGQPFSNVATLYRTTENHSLHELIREVVRKAP</sequence>
<reference evidence="3" key="1">
    <citation type="submission" date="2014-03" db="EMBL/GenBank/DDBJ databases">
        <title>The sialotranscriptome of Amblyomma triste, Amblyomma parvum and Amblyomma cajennense ticks, uncovered by 454-based RNA-seq.</title>
        <authorList>
            <person name="Garcia G.R."/>
            <person name="Gardinassi L.G."/>
            <person name="Ribeiro J.M."/>
            <person name="Anatriello E."/>
            <person name="Ferreira B.R."/>
            <person name="Moreira H.N."/>
            <person name="Mafra C."/>
            <person name="Olegario M.M."/>
            <person name="Szabo P.J."/>
            <person name="Miranda-Santos I.K."/>
            <person name="Maruyama S.R."/>
        </authorList>
    </citation>
    <scope>NUCLEOTIDE SEQUENCE</scope>
    <source>
        <strain evidence="3">Mato Grasso do Sul</strain>
        <tissue evidence="3">Salivary glands</tissue>
    </source>
</reference>
<feature type="region of interest" description="Disordered" evidence="1">
    <location>
        <begin position="1"/>
        <end position="26"/>
    </location>
</feature>
<dbReference type="Pfam" id="PF03732">
    <property type="entry name" value="Retrotrans_gag"/>
    <property type="match status" value="1"/>
</dbReference>
<feature type="compositionally biased region" description="Low complexity" evidence="1">
    <location>
        <begin position="1"/>
        <end position="16"/>
    </location>
</feature>
<name>A0A023G5R8_AMBTT</name>
<evidence type="ECO:0000259" key="2">
    <source>
        <dbReference type="Pfam" id="PF03732"/>
    </source>
</evidence>
<feature type="domain" description="Retrotransposon gag" evidence="2">
    <location>
        <begin position="57"/>
        <end position="146"/>
    </location>
</feature>
<evidence type="ECO:0000313" key="3">
    <source>
        <dbReference type="EMBL" id="JAC29144.1"/>
    </source>
</evidence>